<keyword evidence="5" id="KW-1185">Reference proteome</keyword>
<dbReference type="PANTHER" id="PTHR34069">
    <property type="entry name" value="3-OXOACYL-[ACYL-CARRIER-PROTEIN] SYNTHASE 3"/>
    <property type="match status" value="1"/>
</dbReference>
<dbReference type="HOGENOM" id="CLU_721449_0_0_11"/>
<dbReference type="InterPro" id="IPR016039">
    <property type="entry name" value="Thiolase-like"/>
</dbReference>
<dbReference type="GO" id="GO:0033818">
    <property type="term" value="F:beta-ketoacyl-acyl-carrier-protein synthase III activity"/>
    <property type="evidence" value="ECO:0007669"/>
    <property type="project" value="UniProtKB-EC"/>
</dbReference>
<evidence type="ECO:0000313" key="4">
    <source>
        <dbReference type="EMBL" id="CCH32380.1"/>
    </source>
</evidence>
<dbReference type="STRING" id="1179773.BN6_51140"/>
<dbReference type="AlphaFoldDB" id="K0JWY5"/>
<evidence type="ECO:0000313" key="5">
    <source>
        <dbReference type="Proteomes" id="UP000006281"/>
    </source>
</evidence>
<accession>K0JWY5</accession>
<evidence type="ECO:0000256" key="2">
    <source>
        <dbReference type="ARBA" id="ARBA00023315"/>
    </source>
</evidence>
<evidence type="ECO:0000259" key="3">
    <source>
        <dbReference type="Pfam" id="PF08541"/>
    </source>
</evidence>
<proteinExistence type="predicted"/>
<feature type="domain" description="Beta-ketoacyl-[acyl-carrier-protein] synthase III C-terminal" evidence="3">
    <location>
        <begin position="288"/>
        <end position="369"/>
    </location>
</feature>
<dbReference type="EC" id="2.3.1.180" evidence="4"/>
<evidence type="ECO:0000256" key="1">
    <source>
        <dbReference type="ARBA" id="ARBA00022679"/>
    </source>
</evidence>
<dbReference type="EMBL" id="HE804045">
    <property type="protein sequence ID" value="CCH32380.1"/>
    <property type="molecule type" value="Genomic_DNA"/>
</dbReference>
<dbReference type="Proteomes" id="UP000006281">
    <property type="component" value="Chromosome"/>
</dbReference>
<dbReference type="InterPro" id="IPR013747">
    <property type="entry name" value="ACP_syn_III_C"/>
</dbReference>
<name>K0JWY5_SACES</name>
<sequence>MTQTTVLDPHVRAIASALPEWHWSTGELLTAAGGRLSDALADMMGKLGVDNRHSILANYPQVLFDGAEPEVGLPAGALAVRAVRRCLDKADVPAESIGLVIGATSSPGRLLPSMVCDLVADLPEIPRSADTLSVQYMGCSVIAKVVETARWYLSCNPGKYVLAAFLDAITPLSPPLPGRYAHFSEIEAERRQETVDAMHGFLFGDAAVAVLFESEGDGPSFGPGVSLTNELPEDTELGTVPDGGSDVPIVHGRRLYTLSPRVAARGLWYASRTIKEVIASGKTGLAAPADATALFMHTGSKQILDGLCAEFEVRPDSDKVASAYRVLRECGNTIGCSVPLMLAEQVHRPEGESLVMAFGLSFSAGALSMKVPPGGWTP</sequence>
<dbReference type="RefSeq" id="WP_015102492.1">
    <property type="nucleotide sequence ID" value="NC_019673.1"/>
</dbReference>
<protein>
    <submittedName>
        <fullName evidence="4">Beta-ketoacyl synthase III</fullName>
        <ecNumber evidence="4">2.3.1.180</ecNumber>
    </submittedName>
</protein>
<dbReference type="GO" id="GO:0044550">
    <property type="term" value="P:secondary metabolite biosynthetic process"/>
    <property type="evidence" value="ECO:0007669"/>
    <property type="project" value="TreeGrafter"/>
</dbReference>
<dbReference type="PANTHER" id="PTHR34069:SF2">
    <property type="entry name" value="BETA-KETOACYL-[ACYL-CARRIER-PROTEIN] SYNTHASE III"/>
    <property type="match status" value="1"/>
</dbReference>
<keyword evidence="1 4" id="KW-0808">Transferase</keyword>
<keyword evidence="2 4" id="KW-0012">Acyltransferase</keyword>
<dbReference type="BioCyc" id="SESP1179773:BN6_RS24745-MONOMER"/>
<dbReference type="SUPFAM" id="SSF53901">
    <property type="entry name" value="Thiolase-like"/>
    <property type="match status" value="2"/>
</dbReference>
<dbReference type="eggNOG" id="COG0332">
    <property type="taxonomic scope" value="Bacteria"/>
</dbReference>
<dbReference type="PATRIC" id="fig|1179773.3.peg.5138"/>
<organism evidence="4 5">
    <name type="scientific">Saccharothrix espanaensis (strain ATCC 51144 / DSM 44229 / JCM 9112 / NBRC 15066 / NRRL 15764)</name>
    <dbReference type="NCBI Taxonomy" id="1179773"/>
    <lineage>
        <taxon>Bacteria</taxon>
        <taxon>Bacillati</taxon>
        <taxon>Actinomycetota</taxon>
        <taxon>Actinomycetes</taxon>
        <taxon>Pseudonocardiales</taxon>
        <taxon>Pseudonocardiaceae</taxon>
        <taxon>Saccharothrix</taxon>
    </lineage>
</organism>
<dbReference type="Gene3D" id="3.40.47.10">
    <property type="match status" value="2"/>
</dbReference>
<dbReference type="OrthoDB" id="3667098at2"/>
<dbReference type="KEGG" id="sesp:BN6_51140"/>
<reference evidence="4 5" key="1">
    <citation type="journal article" date="2012" name="BMC Genomics">
        <title>Complete genome sequence of Saccharothrix espanaensis DSM 44229T and comparison to the other completely sequenced Pseudonocardiaceae.</title>
        <authorList>
            <person name="Strobel T."/>
            <person name="Al-Dilaimi A."/>
            <person name="Blom J."/>
            <person name="Gessner A."/>
            <person name="Kalinowski J."/>
            <person name="Luzhetska M."/>
            <person name="Puhler A."/>
            <person name="Szczepanowski R."/>
            <person name="Bechthold A."/>
            <person name="Ruckert C."/>
        </authorList>
    </citation>
    <scope>NUCLEOTIDE SEQUENCE [LARGE SCALE GENOMIC DNA]</scope>
    <source>
        <strain evidence="5">ATCC 51144 / DSM 44229 / JCM 9112 / NBRC 15066 / NRRL 15764</strain>
    </source>
</reference>
<dbReference type="Pfam" id="PF08541">
    <property type="entry name" value="ACP_syn_III_C"/>
    <property type="match status" value="1"/>
</dbReference>
<gene>
    <name evidence="4" type="primary">fabH6</name>
    <name evidence="4" type="ordered locus">BN6_51140</name>
</gene>